<feature type="transmembrane region" description="Helical" evidence="1">
    <location>
        <begin position="69"/>
        <end position="92"/>
    </location>
</feature>
<dbReference type="Proteomes" id="UP000051580">
    <property type="component" value="Unassembled WGS sequence"/>
</dbReference>
<accession>A0A0R1URH0</accession>
<reference evidence="2 3" key="1">
    <citation type="journal article" date="2015" name="Genome Announc.">
        <title>Expanding the biotechnology potential of lactobacilli through comparative genomics of 213 strains and associated genera.</title>
        <authorList>
            <person name="Sun Z."/>
            <person name="Harris H.M."/>
            <person name="McCann A."/>
            <person name="Guo C."/>
            <person name="Argimon S."/>
            <person name="Zhang W."/>
            <person name="Yang X."/>
            <person name="Jeffery I.B."/>
            <person name="Cooney J.C."/>
            <person name="Kagawa T.F."/>
            <person name="Liu W."/>
            <person name="Song Y."/>
            <person name="Salvetti E."/>
            <person name="Wrobel A."/>
            <person name="Rasinkangas P."/>
            <person name="Parkhill J."/>
            <person name="Rea M.C."/>
            <person name="O'Sullivan O."/>
            <person name="Ritari J."/>
            <person name="Douillard F.P."/>
            <person name="Paul Ross R."/>
            <person name="Yang R."/>
            <person name="Briner A.E."/>
            <person name="Felis G.E."/>
            <person name="de Vos W.M."/>
            <person name="Barrangou R."/>
            <person name="Klaenhammer T.R."/>
            <person name="Caufield P.W."/>
            <person name="Cui Y."/>
            <person name="Zhang H."/>
            <person name="O'Toole P.W."/>
        </authorList>
    </citation>
    <scope>NUCLEOTIDE SEQUENCE [LARGE SCALE GENOMIC DNA]</scope>
    <source>
        <strain evidence="2 3">DSM 16381</strain>
    </source>
</reference>
<dbReference type="PATRIC" id="fig|1423753.3.peg.2141"/>
<keyword evidence="1" id="KW-0812">Transmembrane</keyword>
<feature type="transmembrane region" description="Helical" evidence="1">
    <location>
        <begin position="98"/>
        <end position="117"/>
    </location>
</feature>
<keyword evidence="1" id="KW-0472">Membrane</keyword>
<gene>
    <name evidence="2" type="ORF">FD28_GL002035</name>
</gene>
<feature type="transmembrane region" description="Helical" evidence="1">
    <location>
        <begin position="145"/>
        <end position="168"/>
    </location>
</feature>
<evidence type="ECO:0008006" key="4">
    <source>
        <dbReference type="Google" id="ProtNLM"/>
    </source>
</evidence>
<organism evidence="2 3">
    <name type="scientific">Levilactobacillus hammesii DSM 16381</name>
    <dbReference type="NCBI Taxonomy" id="1423753"/>
    <lineage>
        <taxon>Bacteria</taxon>
        <taxon>Bacillati</taxon>
        <taxon>Bacillota</taxon>
        <taxon>Bacilli</taxon>
        <taxon>Lactobacillales</taxon>
        <taxon>Lactobacillaceae</taxon>
        <taxon>Levilactobacillus</taxon>
    </lineage>
</organism>
<keyword evidence="1" id="KW-1133">Transmembrane helix</keyword>
<evidence type="ECO:0000313" key="3">
    <source>
        <dbReference type="Proteomes" id="UP000051580"/>
    </source>
</evidence>
<name>A0A0R1URH0_9LACO</name>
<dbReference type="AlphaFoldDB" id="A0A0R1URH0"/>
<keyword evidence="3" id="KW-1185">Reference proteome</keyword>
<comment type="caution">
    <text evidence="2">The sequence shown here is derived from an EMBL/GenBank/DDBJ whole genome shotgun (WGS) entry which is preliminary data.</text>
</comment>
<dbReference type="OrthoDB" id="9895350at2"/>
<sequence length="170" mass="19666">MLTFFHIFYGSALVLLVVAFVYLGVTYRISRGKFMSVQDQAQHVIRIDQFHQTHPAAMRLHDRVQRWQLISLIATAAALALPFIWIIFFPNFGSPTGMLSLVGVLALALTIAEWYSLTSMHRLRQIYRQHQLIIKLLPHLHLLSLIYKWTVIIITYEALGLATCYALFYF</sequence>
<evidence type="ECO:0000256" key="1">
    <source>
        <dbReference type="SAM" id="Phobius"/>
    </source>
</evidence>
<protein>
    <recommendedName>
        <fullName evidence="4">Integral membrane protein</fullName>
    </recommendedName>
</protein>
<proteinExistence type="predicted"/>
<dbReference type="RefSeq" id="WP_157059822.1">
    <property type="nucleotide sequence ID" value="NZ_AZFS01000044.1"/>
</dbReference>
<evidence type="ECO:0000313" key="2">
    <source>
        <dbReference type="EMBL" id="KRL95808.1"/>
    </source>
</evidence>
<dbReference type="EMBL" id="AZFS01000044">
    <property type="protein sequence ID" value="KRL95808.1"/>
    <property type="molecule type" value="Genomic_DNA"/>
</dbReference>
<feature type="transmembrane region" description="Helical" evidence="1">
    <location>
        <begin position="6"/>
        <end position="25"/>
    </location>
</feature>